<feature type="compositionally biased region" description="Low complexity" evidence="1">
    <location>
        <begin position="32"/>
        <end position="41"/>
    </location>
</feature>
<proteinExistence type="predicted"/>
<keyword evidence="3" id="KW-1185">Reference proteome</keyword>
<dbReference type="EMBL" id="JAGMUV010000002">
    <property type="protein sequence ID" value="KAH7171117.1"/>
    <property type="molecule type" value="Genomic_DNA"/>
</dbReference>
<name>A0A9P9FQC5_9HYPO</name>
<evidence type="ECO:0000313" key="2">
    <source>
        <dbReference type="EMBL" id="KAH7171117.1"/>
    </source>
</evidence>
<comment type="caution">
    <text evidence="2">The sequence shown here is derived from an EMBL/GenBank/DDBJ whole genome shotgun (WGS) entry which is preliminary data.</text>
</comment>
<gene>
    <name evidence="2" type="ORF">EDB81DRAFT_190693</name>
</gene>
<organism evidence="2 3">
    <name type="scientific">Dactylonectria macrodidyma</name>
    <dbReference type="NCBI Taxonomy" id="307937"/>
    <lineage>
        <taxon>Eukaryota</taxon>
        <taxon>Fungi</taxon>
        <taxon>Dikarya</taxon>
        <taxon>Ascomycota</taxon>
        <taxon>Pezizomycotina</taxon>
        <taxon>Sordariomycetes</taxon>
        <taxon>Hypocreomycetidae</taxon>
        <taxon>Hypocreales</taxon>
        <taxon>Nectriaceae</taxon>
        <taxon>Dactylonectria</taxon>
    </lineage>
</organism>
<accession>A0A9P9FQC5</accession>
<dbReference type="Proteomes" id="UP000738349">
    <property type="component" value="Unassembled WGS sequence"/>
</dbReference>
<sequence>MGNICGKTESDAFDQPGRVLGSAPPPGPTSAPVPKKVGGPPRVLGGSSTAEASGNQEDARRKASEAALARAKASSAGTGKLQAQLTSQQKKSHLEHLNDASKAKRGENQSTQDTEIQRWD</sequence>
<dbReference type="OrthoDB" id="5415072at2759"/>
<reference evidence="2" key="1">
    <citation type="journal article" date="2021" name="Nat. Commun.">
        <title>Genetic determinants of endophytism in the Arabidopsis root mycobiome.</title>
        <authorList>
            <person name="Mesny F."/>
            <person name="Miyauchi S."/>
            <person name="Thiergart T."/>
            <person name="Pickel B."/>
            <person name="Atanasova L."/>
            <person name="Karlsson M."/>
            <person name="Huettel B."/>
            <person name="Barry K.W."/>
            <person name="Haridas S."/>
            <person name="Chen C."/>
            <person name="Bauer D."/>
            <person name="Andreopoulos W."/>
            <person name="Pangilinan J."/>
            <person name="LaButti K."/>
            <person name="Riley R."/>
            <person name="Lipzen A."/>
            <person name="Clum A."/>
            <person name="Drula E."/>
            <person name="Henrissat B."/>
            <person name="Kohler A."/>
            <person name="Grigoriev I.V."/>
            <person name="Martin F.M."/>
            <person name="Hacquard S."/>
        </authorList>
    </citation>
    <scope>NUCLEOTIDE SEQUENCE</scope>
    <source>
        <strain evidence="2">MPI-CAGE-AT-0147</strain>
    </source>
</reference>
<evidence type="ECO:0000313" key="3">
    <source>
        <dbReference type="Proteomes" id="UP000738349"/>
    </source>
</evidence>
<feature type="region of interest" description="Disordered" evidence="1">
    <location>
        <begin position="1"/>
        <end position="120"/>
    </location>
</feature>
<feature type="compositionally biased region" description="Basic and acidic residues" evidence="1">
    <location>
        <begin position="92"/>
        <end position="107"/>
    </location>
</feature>
<evidence type="ECO:0000256" key="1">
    <source>
        <dbReference type="SAM" id="MobiDB-lite"/>
    </source>
</evidence>
<dbReference type="AlphaFoldDB" id="A0A9P9FQC5"/>
<feature type="compositionally biased region" description="Low complexity" evidence="1">
    <location>
        <begin position="65"/>
        <end position="76"/>
    </location>
</feature>
<feature type="compositionally biased region" description="Polar residues" evidence="1">
    <location>
        <begin position="46"/>
        <end position="56"/>
    </location>
</feature>
<protein>
    <submittedName>
        <fullName evidence="2">Uncharacterized protein</fullName>
    </submittedName>
</protein>